<name>A0A286HLY1_9HYPH</name>
<dbReference type="Gene3D" id="1.10.287.130">
    <property type="match status" value="1"/>
</dbReference>
<evidence type="ECO:0000259" key="10">
    <source>
        <dbReference type="PROSITE" id="PS50109"/>
    </source>
</evidence>
<keyword evidence="12" id="KW-1185">Reference proteome</keyword>
<comment type="catalytic activity">
    <reaction evidence="1">
        <text>ATP + protein L-histidine = ADP + protein N-phospho-L-histidine.</text>
        <dbReference type="EC" id="2.7.13.3"/>
    </reaction>
</comment>
<keyword evidence="7" id="KW-0067">ATP-binding</keyword>
<evidence type="ECO:0000256" key="4">
    <source>
        <dbReference type="ARBA" id="ARBA00022679"/>
    </source>
</evidence>
<keyword evidence="9" id="KW-1133">Transmembrane helix</keyword>
<dbReference type="SUPFAM" id="SSF55874">
    <property type="entry name" value="ATPase domain of HSP90 chaperone/DNA topoisomerase II/histidine kinase"/>
    <property type="match status" value="1"/>
</dbReference>
<keyword evidence="9" id="KW-0472">Membrane</keyword>
<dbReference type="PANTHER" id="PTHR42878:SF7">
    <property type="entry name" value="SENSOR HISTIDINE KINASE GLRK"/>
    <property type="match status" value="1"/>
</dbReference>
<dbReference type="InterPro" id="IPR036097">
    <property type="entry name" value="HisK_dim/P_sf"/>
</dbReference>
<evidence type="ECO:0000313" key="12">
    <source>
        <dbReference type="Proteomes" id="UP000219465"/>
    </source>
</evidence>
<dbReference type="InterPro" id="IPR005467">
    <property type="entry name" value="His_kinase_dom"/>
</dbReference>
<dbReference type="PRINTS" id="PR00344">
    <property type="entry name" value="BCTRLSENSOR"/>
</dbReference>
<dbReference type="GO" id="GO:0005524">
    <property type="term" value="F:ATP binding"/>
    <property type="evidence" value="ECO:0007669"/>
    <property type="project" value="UniProtKB-KW"/>
</dbReference>
<reference evidence="12" key="1">
    <citation type="submission" date="2017-08" db="EMBL/GenBank/DDBJ databases">
        <authorList>
            <person name="Varghese N."/>
            <person name="Submissions S."/>
        </authorList>
    </citation>
    <scope>NUCLEOTIDE SEQUENCE [LARGE SCALE GENOMIC DNA]</scope>
    <source>
        <strain evidence="12">KCTC 23107</strain>
    </source>
</reference>
<dbReference type="PANTHER" id="PTHR42878">
    <property type="entry name" value="TWO-COMPONENT HISTIDINE KINASE"/>
    <property type="match status" value="1"/>
</dbReference>
<feature type="transmembrane region" description="Helical" evidence="9">
    <location>
        <begin position="28"/>
        <end position="52"/>
    </location>
</feature>
<evidence type="ECO:0000256" key="7">
    <source>
        <dbReference type="ARBA" id="ARBA00022840"/>
    </source>
</evidence>
<dbReference type="OrthoDB" id="9808408at2"/>
<dbReference type="Pfam" id="PF25487">
    <property type="entry name" value="ETR1_N"/>
    <property type="match status" value="1"/>
</dbReference>
<evidence type="ECO:0000256" key="3">
    <source>
        <dbReference type="ARBA" id="ARBA00022553"/>
    </source>
</evidence>
<dbReference type="InterPro" id="IPR003661">
    <property type="entry name" value="HisK_dim/P_dom"/>
</dbReference>
<dbReference type="AlphaFoldDB" id="A0A286HLY1"/>
<evidence type="ECO:0000256" key="5">
    <source>
        <dbReference type="ARBA" id="ARBA00022741"/>
    </source>
</evidence>
<feature type="transmembrane region" description="Helical" evidence="9">
    <location>
        <begin position="99"/>
        <end position="120"/>
    </location>
</feature>
<dbReference type="InterPro" id="IPR058544">
    <property type="entry name" value="ETR1_N"/>
</dbReference>
<keyword evidence="6" id="KW-0418">Kinase</keyword>
<dbReference type="SUPFAM" id="SSF47384">
    <property type="entry name" value="Homodimeric domain of signal transducing histidine kinase"/>
    <property type="match status" value="1"/>
</dbReference>
<dbReference type="Pfam" id="PF00512">
    <property type="entry name" value="HisKA"/>
    <property type="match status" value="1"/>
</dbReference>
<dbReference type="InterPro" id="IPR050351">
    <property type="entry name" value="BphY/WalK/GraS-like"/>
</dbReference>
<dbReference type="EMBL" id="OCPC01000001">
    <property type="protein sequence ID" value="SOE08815.1"/>
    <property type="molecule type" value="Genomic_DNA"/>
</dbReference>
<keyword evidence="4" id="KW-0808">Transferase</keyword>
<gene>
    <name evidence="11" type="ORF">SAMN05877838_0545</name>
</gene>
<evidence type="ECO:0000256" key="9">
    <source>
        <dbReference type="SAM" id="Phobius"/>
    </source>
</evidence>
<dbReference type="CDD" id="cd00075">
    <property type="entry name" value="HATPase"/>
    <property type="match status" value="1"/>
</dbReference>
<dbReference type="SMART" id="SM00388">
    <property type="entry name" value="HisKA"/>
    <property type="match status" value="1"/>
</dbReference>
<dbReference type="CDD" id="cd00082">
    <property type="entry name" value="HisKA"/>
    <property type="match status" value="1"/>
</dbReference>
<dbReference type="InterPro" id="IPR003594">
    <property type="entry name" value="HATPase_dom"/>
</dbReference>
<dbReference type="Proteomes" id="UP000219465">
    <property type="component" value="Unassembled WGS sequence"/>
</dbReference>
<dbReference type="InterPro" id="IPR036890">
    <property type="entry name" value="HATPase_C_sf"/>
</dbReference>
<keyword evidence="8" id="KW-0902">Two-component regulatory system</keyword>
<evidence type="ECO:0000313" key="11">
    <source>
        <dbReference type="EMBL" id="SOE08815.1"/>
    </source>
</evidence>
<dbReference type="EC" id="2.7.13.3" evidence="2"/>
<dbReference type="Gene3D" id="3.30.565.10">
    <property type="entry name" value="Histidine kinase-like ATPase, C-terminal domain"/>
    <property type="match status" value="1"/>
</dbReference>
<sequence length="410" mass="46015">MPEMILQYFQTNSFLAHGYCMTWRADLIALHAISDFLIFASFFIIPTALIFLHYKRPDLVHSRIALLFSAFILACGLTHLVGLVTLWQPIYGFEGVLKAGTAVVSGLTALTAWMLMPSALKMPSASTLKLKNDALALSINGQRQAYAELERAKFELDARIQARTRELREKAEALEQVNTSLSQYAHLASHDLQEPLRKMVSFSELAIEEEASGGPELKFYLTTIKQSASRARNLVRDILNHSAMDQSKPDIRPLSLRQETRRALETHELAIRERDGEVAVDMPDIVVMADPNLVLQILQNLIGNAIKYTPSDRRLKLSIDTAATHRGFDYTIEDNGIGIDPAFRDRIFQPFSQLQPERYVKGTGMGLAIVDKAIRQLGWKITVEAAHPLGTRFRISIPAYQLVQEGELVE</sequence>
<dbReference type="GO" id="GO:0000156">
    <property type="term" value="F:phosphorelay response regulator activity"/>
    <property type="evidence" value="ECO:0007669"/>
    <property type="project" value="TreeGrafter"/>
</dbReference>
<dbReference type="GO" id="GO:0007234">
    <property type="term" value="P:osmosensory signaling via phosphorelay pathway"/>
    <property type="evidence" value="ECO:0007669"/>
    <property type="project" value="TreeGrafter"/>
</dbReference>
<evidence type="ECO:0000256" key="8">
    <source>
        <dbReference type="ARBA" id="ARBA00023012"/>
    </source>
</evidence>
<organism evidence="11 12">
    <name type="scientific">Hoeflea halophila</name>
    <dbReference type="NCBI Taxonomy" id="714899"/>
    <lineage>
        <taxon>Bacteria</taxon>
        <taxon>Pseudomonadati</taxon>
        <taxon>Pseudomonadota</taxon>
        <taxon>Alphaproteobacteria</taxon>
        <taxon>Hyphomicrobiales</taxon>
        <taxon>Rhizobiaceae</taxon>
        <taxon>Hoeflea</taxon>
    </lineage>
</organism>
<evidence type="ECO:0000256" key="1">
    <source>
        <dbReference type="ARBA" id="ARBA00000085"/>
    </source>
</evidence>
<keyword evidence="9" id="KW-0812">Transmembrane</keyword>
<keyword evidence="5" id="KW-0547">Nucleotide-binding</keyword>
<dbReference type="GO" id="GO:0030295">
    <property type="term" value="F:protein kinase activator activity"/>
    <property type="evidence" value="ECO:0007669"/>
    <property type="project" value="TreeGrafter"/>
</dbReference>
<keyword evidence="3" id="KW-0597">Phosphoprotein</keyword>
<protein>
    <recommendedName>
        <fullName evidence="2">histidine kinase</fullName>
        <ecNumber evidence="2">2.7.13.3</ecNumber>
    </recommendedName>
</protein>
<dbReference type="PROSITE" id="PS50109">
    <property type="entry name" value="HIS_KIN"/>
    <property type="match status" value="1"/>
</dbReference>
<accession>A0A286HLY1</accession>
<dbReference type="GO" id="GO:0000155">
    <property type="term" value="F:phosphorelay sensor kinase activity"/>
    <property type="evidence" value="ECO:0007669"/>
    <property type="project" value="InterPro"/>
</dbReference>
<evidence type="ECO:0000256" key="2">
    <source>
        <dbReference type="ARBA" id="ARBA00012438"/>
    </source>
</evidence>
<proteinExistence type="predicted"/>
<dbReference type="InterPro" id="IPR004358">
    <property type="entry name" value="Sig_transdc_His_kin-like_C"/>
</dbReference>
<dbReference type="Pfam" id="PF02518">
    <property type="entry name" value="HATPase_c"/>
    <property type="match status" value="1"/>
</dbReference>
<evidence type="ECO:0000256" key="6">
    <source>
        <dbReference type="ARBA" id="ARBA00022777"/>
    </source>
</evidence>
<feature type="domain" description="Histidine kinase" evidence="10">
    <location>
        <begin position="187"/>
        <end position="401"/>
    </location>
</feature>
<dbReference type="SMART" id="SM00387">
    <property type="entry name" value="HATPase_c"/>
    <property type="match status" value="1"/>
</dbReference>
<feature type="transmembrane region" description="Helical" evidence="9">
    <location>
        <begin position="64"/>
        <end position="87"/>
    </location>
</feature>